<comment type="caution">
    <text evidence="1">The sequence shown here is derived from an EMBL/GenBank/DDBJ whole genome shotgun (WGS) entry which is preliminary data.</text>
</comment>
<gene>
    <name evidence="1" type="ORF">A3G33_04935</name>
</gene>
<dbReference type="InterPro" id="IPR029063">
    <property type="entry name" value="SAM-dependent_MTases_sf"/>
</dbReference>
<dbReference type="EMBL" id="MHFR01000040">
    <property type="protein sequence ID" value="OGW97638.1"/>
    <property type="molecule type" value="Genomic_DNA"/>
</dbReference>
<protein>
    <submittedName>
        <fullName evidence="1">Uncharacterized protein</fullName>
    </submittedName>
</protein>
<name>A0A1G1KXL0_9BACT</name>
<evidence type="ECO:0000313" key="1">
    <source>
        <dbReference type="EMBL" id="OGW97638.1"/>
    </source>
</evidence>
<dbReference type="CDD" id="cd02440">
    <property type="entry name" value="AdoMet_MTases"/>
    <property type="match status" value="1"/>
</dbReference>
<dbReference type="Pfam" id="PF13489">
    <property type="entry name" value="Methyltransf_23"/>
    <property type="match status" value="1"/>
</dbReference>
<dbReference type="Gene3D" id="3.40.50.150">
    <property type="entry name" value="Vaccinia Virus protein VP39"/>
    <property type="match status" value="1"/>
</dbReference>
<proteinExistence type="predicted"/>
<dbReference type="SUPFAM" id="SSF53335">
    <property type="entry name" value="S-adenosyl-L-methionine-dependent methyltransferases"/>
    <property type="match status" value="1"/>
</dbReference>
<sequence length="273" mass="32274">MPSDIVDPNLYDEKYYLQNKDFETFEAFRKNLEKNIFYKHRDVLKRCQFSQETKVLDIGCGRGDMVYHAVKSGCRKAVGIDYSSDAIKIAQKLRETLDQDSQRRMQFFEGDAYSITVREEFNYIFMIEVWEHMYDHQLIPLLTKIRSLLTKNGMLILTTPNAFYINFLYPLKRIMNIPFNLVKFPLRTLRGKWRPKSAEDFFQHVFKVKEFDDPDRDAMHINISTPIKIKKMLEHAGFSVKVECWDESKNILSLLLSRWAGREMLISAKREGA</sequence>
<dbReference type="PANTHER" id="PTHR43861">
    <property type="entry name" value="TRANS-ACONITATE 2-METHYLTRANSFERASE-RELATED"/>
    <property type="match status" value="1"/>
</dbReference>
<reference evidence="1 2" key="1">
    <citation type="journal article" date="2016" name="Nat. Commun.">
        <title>Thousands of microbial genomes shed light on interconnected biogeochemical processes in an aquifer system.</title>
        <authorList>
            <person name="Anantharaman K."/>
            <person name="Brown C.T."/>
            <person name="Hug L.A."/>
            <person name="Sharon I."/>
            <person name="Castelle C.J."/>
            <person name="Probst A.J."/>
            <person name="Thomas B.C."/>
            <person name="Singh A."/>
            <person name="Wilkins M.J."/>
            <person name="Karaoz U."/>
            <person name="Brodie E.L."/>
            <person name="Williams K.H."/>
            <person name="Hubbard S.S."/>
            <person name="Banfield J.F."/>
        </authorList>
    </citation>
    <scope>NUCLEOTIDE SEQUENCE [LARGE SCALE GENOMIC DNA]</scope>
</reference>
<dbReference type="Proteomes" id="UP000178187">
    <property type="component" value="Unassembled WGS sequence"/>
</dbReference>
<accession>A0A1G1KXL0</accession>
<evidence type="ECO:0000313" key="2">
    <source>
        <dbReference type="Proteomes" id="UP000178187"/>
    </source>
</evidence>
<dbReference type="AlphaFoldDB" id="A0A1G1KXL0"/>
<organism evidence="1 2">
    <name type="scientific">Candidatus Danuiimicrobium aquiferis</name>
    <dbReference type="NCBI Taxonomy" id="1801832"/>
    <lineage>
        <taxon>Bacteria</taxon>
        <taxon>Pseudomonadati</taxon>
        <taxon>Candidatus Omnitrophota</taxon>
        <taxon>Candidatus Danuiimicrobium</taxon>
    </lineage>
</organism>